<feature type="region of interest" description="Disordered" evidence="1">
    <location>
        <begin position="145"/>
        <end position="204"/>
    </location>
</feature>
<dbReference type="EMBL" id="CAUYUE010000004">
    <property type="protein sequence ID" value="CAK0760303.1"/>
    <property type="molecule type" value="Genomic_DNA"/>
</dbReference>
<reference evidence="3 4" key="1">
    <citation type="submission" date="2023-10" db="EMBL/GenBank/DDBJ databases">
        <authorList>
            <person name="Maclean D."/>
            <person name="Macfadyen A."/>
        </authorList>
    </citation>
    <scope>NUCLEOTIDE SEQUENCE [LARGE SCALE GENOMIC DNA]</scope>
</reference>
<keyword evidence="2" id="KW-0812">Transmembrane</keyword>
<keyword evidence="4" id="KW-1185">Reference proteome</keyword>
<dbReference type="Pfam" id="PF23625">
    <property type="entry name" value="UIM_2"/>
    <property type="match status" value="3"/>
</dbReference>
<keyword evidence="2" id="KW-0472">Membrane</keyword>
<name>A0AAV1HY58_9CHLO</name>
<gene>
    <name evidence="3" type="ORF">CVIRNUC_002760</name>
</gene>
<evidence type="ECO:0000313" key="4">
    <source>
        <dbReference type="Proteomes" id="UP001314263"/>
    </source>
</evidence>
<feature type="compositionally biased region" description="Polar residues" evidence="1">
    <location>
        <begin position="149"/>
        <end position="163"/>
    </location>
</feature>
<evidence type="ECO:0000256" key="1">
    <source>
        <dbReference type="SAM" id="MobiDB-lite"/>
    </source>
</evidence>
<keyword evidence="2" id="KW-1133">Transmembrane helix</keyword>
<feature type="compositionally biased region" description="Basic and acidic residues" evidence="1">
    <location>
        <begin position="173"/>
        <end position="183"/>
    </location>
</feature>
<dbReference type="Proteomes" id="UP001314263">
    <property type="component" value="Unassembled WGS sequence"/>
</dbReference>
<dbReference type="AlphaFoldDB" id="A0AAV1HY58"/>
<dbReference type="InterPro" id="IPR003903">
    <property type="entry name" value="UIM_dom"/>
</dbReference>
<dbReference type="SMART" id="SM00726">
    <property type="entry name" value="UIM"/>
    <property type="match status" value="3"/>
</dbReference>
<proteinExistence type="predicted"/>
<comment type="caution">
    <text evidence="3">The sequence shown here is derived from an EMBL/GenBank/DDBJ whole genome shotgun (WGS) entry which is preliminary data.</text>
</comment>
<feature type="compositionally biased region" description="Basic and acidic residues" evidence="1">
    <location>
        <begin position="190"/>
        <end position="204"/>
    </location>
</feature>
<evidence type="ECO:0000313" key="3">
    <source>
        <dbReference type="EMBL" id="CAK0760303.1"/>
    </source>
</evidence>
<accession>A0AAV1HY58</accession>
<feature type="transmembrane region" description="Helical" evidence="2">
    <location>
        <begin position="41"/>
        <end position="63"/>
    </location>
</feature>
<sequence>MLDMAGNLGNATQLYTFAVDDALPLPGSGAAASWFSGWHRWAVIAGAGALGLLLLLVLSAGCFMKQRAAARRVAARAPTRGALYDPCDTGMPYRQGTAREDHALHMAFRRSLAEQGGGSRDAEGQLRAALAASLEEERLRQALERSMVEQHSPSRGQRHSSPQARRRSPLPAPREDSDPELRRALQQSLEDERIRREMEHNGSS</sequence>
<protein>
    <submittedName>
        <fullName evidence="3">Uncharacterized protein</fullName>
    </submittedName>
</protein>
<organism evidence="3 4">
    <name type="scientific">Coccomyxa viridis</name>
    <dbReference type="NCBI Taxonomy" id="1274662"/>
    <lineage>
        <taxon>Eukaryota</taxon>
        <taxon>Viridiplantae</taxon>
        <taxon>Chlorophyta</taxon>
        <taxon>core chlorophytes</taxon>
        <taxon>Trebouxiophyceae</taxon>
        <taxon>Trebouxiophyceae incertae sedis</taxon>
        <taxon>Coccomyxaceae</taxon>
        <taxon>Coccomyxa</taxon>
    </lineage>
</organism>
<evidence type="ECO:0000256" key="2">
    <source>
        <dbReference type="SAM" id="Phobius"/>
    </source>
</evidence>